<gene>
    <name evidence="2" type="ORF">FH972_025492</name>
</gene>
<feature type="compositionally biased region" description="Polar residues" evidence="1">
    <location>
        <begin position="46"/>
        <end position="58"/>
    </location>
</feature>
<feature type="compositionally biased region" description="Polar residues" evidence="1">
    <location>
        <begin position="1134"/>
        <end position="1146"/>
    </location>
</feature>
<feature type="region of interest" description="Disordered" evidence="1">
    <location>
        <begin position="301"/>
        <end position="322"/>
    </location>
</feature>
<organism evidence="2 3">
    <name type="scientific">Carpinus fangiana</name>
    <dbReference type="NCBI Taxonomy" id="176857"/>
    <lineage>
        <taxon>Eukaryota</taxon>
        <taxon>Viridiplantae</taxon>
        <taxon>Streptophyta</taxon>
        <taxon>Embryophyta</taxon>
        <taxon>Tracheophyta</taxon>
        <taxon>Spermatophyta</taxon>
        <taxon>Magnoliopsida</taxon>
        <taxon>eudicotyledons</taxon>
        <taxon>Gunneridae</taxon>
        <taxon>Pentapetalae</taxon>
        <taxon>rosids</taxon>
        <taxon>fabids</taxon>
        <taxon>Fagales</taxon>
        <taxon>Betulaceae</taxon>
        <taxon>Carpinus</taxon>
    </lineage>
</organism>
<accession>A0A5N6L1K4</accession>
<feature type="compositionally biased region" description="Polar residues" evidence="1">
    <location>
        <begin position="1287"/>
        <end position="1338"/>
    </location>
</feature>
<name>A0A5N6L1K4_9ROSI</name>
<feature type="compositionally biased region" description="Polar residues" evidence="1">
    <location>
        <begin position="512"/>
        <end position="521"/>
    </location>
</feature>
<proteinExistence type="predicted"/>
<dbReference type="Proteomes" id="UP000327013">
    <property type="component" value="Unassembled WGS sequence"/>
</dbReference>
<sequence>MASGLDAEQLELDVLEEDEDSGEEQTDVPESGRRNGSRDELAGLSGPQQTELPAPSQQTTMALHKTKAKCESLELLDLPADILEIIIKDITHTNDLCALSLTCSALHAFAVPHIYSRFDIVWPDSTAQLDPKSGVDALTYGLSTLVMAEELFGEAPSQQPQPVQCEACGHLNLPIASSPTRSRPPDSQFPLASITRRRRRYGNHYAQYCRKFSLGNGPKEWVKDYMVSNEAGKLLGTQVALAVARMRNLESFVWDMPTGILQEVWKALASLDHRGDGKECKLERIWIRWHNNSHLLQSEEPEANHATENNPPGPHTAGNAHAPQAVATGMSPTVTTTNFCESPTFSILPPVKSLSVVDIDVVDYLDEMAILISRSRHCLRELRVGIASYVDPSEWSNPALIQVYANATGERTPRPRRMGGILGSLFAHIFRVTPNGILRGTAMQSVGPTTAWTAFAAAHAKINGPPDTKTSQSGANNTTTSTTLSRHTTPRFVEHLPVPDKVTLAMSTSTDTLRTPQNTSAHKLPVRSGVSSTKTHDDGDRLPLEILELERVPLSVFTVREALDWSKLAEITLLDCAKHEQFWRSLRRQFSRSTMRNASWQTTPSKSFGSAPFKAPEIPSYTLHLRKIHVNAVSPSLIAFMRDALGPNTIETLFLHASAATESQYNAGGARQVSLDQIYRGPLRRHARSLIRLSIDSGLRISPNALRGGMAASRKTWTLTRDVLGFITSGRLRSLRELSVCLDHRDWHFFLQRLPAVYHLRSLYIPQILDRASGRPMEALTGIGSLSGAREFAQQILDIVILRPEVGLCYLGMFDKCFEILEGRQGGNTGKDGWDGPRRQITSDGQDGFTTTDTCKTALLGEPCIVGARRIQRNEETCNPCVWKDVHARLFHGRIAIARVGSGVGLRRIELGRVHDGRGWDLQIAMAEKPDLALATSQISRGGRRVRALSLARVDLQPGSELHLQAAQQLARELLAAVAAAAAAAAGLKWAVSSIKQARGYGITSHLERAHAASGPPTRTHDYFPRQNVQPQGRPSATAPSGSQRARSGCHRDRRSFAIPDYGHAASPPPLLRALTARPAAFPVPPIVSTSYCMSINIAAAASRRHNQQLSSSTDETLRPHCMTAASAIDCSESIQDHSPASSCPQSGPLPSPPRQQCPSRRSAHTRKTKKGRLIVLHTPTHITNQPLRAYIAASRRSDRSLEARVESARRASEIHKKRTGRSLRVTEQDVVNEEMYEEEDDDLPLQYRRLTAHLHTNSSDFNRRLSAYLTSHQAMRNALGQALANSYAQSAGQDQQGSHTQPWNQLPGQFTLNMPSMSSQNAVSPSAMQHQSPSGFRQTPYPMNHNQTFAHHRSASIATPNPTSDSTKEDFIKQEQPDLRRLSAPIATNAFPMSLPSSSKPTSKDVDCSNVKQTSGNTVFPQPAGNPIWDQNNDLGPFATDLPHDARMFLDDQSLSRPYLAPGSFDKHTSQPSYDGMNQTLAPGALDTKFGDEFSWNGDLSAISDSNFDTPFKHTSTTTEQDTNTIYSATTPGEDMWNFIDDNAYEATT</sequence>
<dbReference type="EMBL" id="VIBQ01000057">
    <property type="protein sequence ID" value="KAB8532547.1"/>
    <property type="molecule type" value="Genomic_DNA"/>
</dbReference>
<feature type="region of interest" description="Disordered" evidence="1">
    <location>
        <begin position="1287"/>
        <end position="1347"/>
    </location>
</feature>
<dbReference type="OrthoDB" id="3199516at2759"/>
<feature type="compositionally biased region" description="Basic and acidic residues" evidence="1">
    <location>
        <begin position="30"/>
        <end position="41"/>
    </location>
</feature>
<feature type="compositionally biased region" description="Acidic residues" evidence="1">
    <location>
        <begin position="8"/>
        <end position="27"/>
    </location>
</feature>
<feature type="region of interest" description="Disordered" evidence="1">
    <location>
        <begin position="1134"/>
        <end position="1171"/>
    </location>
</feature>
<evidence type="ECO:0000313" key="2">
    <source>
        <dbReference type="EMBL" id="KAB8532547.1"/>
    </source>
</evidence>
<feature type="region of interest" description="Disordered" evidence="1">
    <location>
        <begin position="1"/>
        <end position="58"/>
    </location>
</feature>
<evidence type="ECO:0000313" key="3">
    <source>
        <dbReference type="Proteomes" id="UP000327013"/>
    </source>
</evidence>
<feature type="compositionally biased region" description="Low complexity" evidence="1">
    <location>
        <begin position="470"/>
        <end position="486"/>
    </location>
</feature>
<feature type="region of interest" description="Disordered" evidence="1">
    <location>
        <begin position="512"/>
        <end position="537"/>
    </location>
</feature>
<keyword evidence="3" id="KW-1185">Reference proteome</keyword>
<feature type="compositionally biased region" description="Basic residues" evidence="1">
    <location>
        <begin position="1162"/>
        <end position="1171"/>
    </location>
</feature>
<reference evidence="2 3" key="1">
    <citation type="submission" date="2019-06" db="EMBL/GenBank/DDBJ databases">
        <title>A chromosomal-level reference genome of Carpinus fangiana (Coryloideae, Betulaceae).</title>
        <authorList>
            <person name="Yang X."/>
            <person name="Wang Z."/>
            <person name="Zhang L."/>
            <person name="Hao G."/>
            <person name="Liu J."/>
            <person name="Yang Y."/>
        </authorList>
    </citation>
    <scope>NUCLEOTIDE SEQUENCE [LARGE SCALE GENOMIC DNA]</scope>
    <source>
        <strain evidence="2">Cfa_2016G</strain>
        <tissue evidence="2">Leaf</tissue>
    </source>
</reference>
<feature type="region of interest" description="Disordered" evidence="1">
    <location>
        <begin position="1391"/>
        <end position="1411"/>
    </location>
</feature>
<evidence type="ECO:0000256" key="1">
    <source>
        <dbReference type="SAM" id="MobiDB-lite"/>
    </source>
</evidence>
<feature type="region of interest" description="Disordered" evidence="1">
    <location>
        <begin position="463"/>
        <end position="486"/>
    </location>
</feature>
<feature type="region of interest" description="Disordered" evidence="1">
    <location>
        <begin position="1010"/>
        <end position="1051"/>
    </location>
</feature>
<comment type="caution">
    <text evidence="2">The sequence shown here is derived from an EMBL/GenBank/DDBJ whole genome shotgun (WGS) entry which is preliminary data.</text>
</comment>
<feature type="compositionally biased region" description="Polar residues" evidence="1">
    <location>
        <begin position="1027"/>
        <end position="1046"/>
    </location>
</feature>
<protein>
    <recommendedName>
        <fullName evidence="4">F-box domain-containing protein</fullName>
    </recommendedName>
</protein>
<evidence type="ECO:0008006" key="4">
    <source>
        <dbReference type="Google" id="ProtNLM"/>
    </source>
</evidence>